<dbReference type="PROSITE" id="PS50090">
    <property type="entry name" value="MYB_LIKE"/>
    <property type="match status" value="1"/>
</dbReference>
<organism evidence="6">
    <name type="scientific">Notodromas monacha</name>
    <dbReference type="NCBI Taxonomy" id="399045"/>
    <lineage>
        <taxon>Eukaryota</taxon>
        <taxon>Metazoa</taxon>
        <taxon>Ecdysozoa</taxon>
        <taxon>Arthropoda</taxon>
        <taxon>Crustacea</taxon>
        <taxon>Oligostraca</taxon>
        <taxon>Ostracoda</taxon>
        <taxon>Podocopa</taxon>
        <taxon>Podocopida</taxon>
        <taxon>Cypridocopina</taxon>
        <taxon>Cypridoidea</taxon>
        <taxon>Cyprididae</taxon>
        <taxon>Notodromas</taxon>
    </lineage>
</organism>
<proteinExistence type="predicted"/>
<dbReference type="InterPro" id="IPR009057">
    <property type="entry name" value="Homeodomain-like_sf"/>
</dbReference>
<evidence type="ECO:0000313" key="7">
    <source>
        <dbReference type="Proteomes" id="UP000678499"/>
    </source>
</evidence>
<dbReference type="Proteomes" id="UP000678499">
    <property type="component" value="Unassembled WGS sequence"/>
</dbReference>
<dbReference type="Gene3D" id="1.10.30.10">
    <property type="entry name" value="High mobility group box domain"/>
    <property type="match status" value="1"/>
</dbReference>
<evidence type="ECO:0000313" key="6">
    <source>
        <dbReference type="EMBL" id="CAD7273829.1"/>
    </source>
</evidence>
<evidence type="ECO:0000256" key="3">
    <source>
        <dbReference type="ARBA" id="ARBA00023242"/>
    </source>
</evidence>
<evidence type="ECO:0000256" key="2">
    <source>
        <dbReference type="ARBA" id="ARBA00023125"/>
    </source>
</evidence>
<dbReference type="InterPro" id="IPR036910">
    <property type="entry name" value="HMG_box_dom_sf"/>
</dbReference>
<dbReference type="GO" id="GO:0003677">
    <property type="term" value="F:DNA binding"/>
    <property type="evidence" value="ECO:0007669"/>
    <property type="project" value="UniProtKB-KW"/>
</dbReference>
<dbReference type="PANTHER" id="PTHR46318:SF3">
    <property type="entry name" value="UPSTREAM BINDING TRANSCRIPTION FACTOR"/>
    <property type="match status" value="1"/>
</dbReference>
<keyword evidence="2" id="KW-0238">DNA-binding</keyword>
<evidence type="ECO:0000256" key="1">
    <source>
        <dbReference type="ARBA" id="ARBA00004123"/>
    </source>
</evidence>
<feature type="region of interest" description="Disordered" evidence="4">
    <location>
        <begin position="555"/>
        <end position="638"/>
    </location>
</feature>
<feature type="domain" description="Myb-like" evidence="5">
    <location>
        <begin position="19"/>
        <end position="71"/>
    </location>
</feature>
<sequence length="710" mass="82090">MGTQESQHDSSHTVLANDWTIDEDRLLLKLILDASRNDKRSAFISIRRLKWKVNIPGRSEEEVKNRWRLLLKKVSATRTLFEIASDVSMRLNDEQLCLPFKLLMAKEHNDYPPKPRNASTIYMHAKLRVWEKNTTGATHNVDVLKILRTKFKNTPKAKKTKYFRLEREEQEIYEERKEEFLAAHPEYNDASNMPKIPPTPFSLFLIKNDAETYSPKARAAQREIFEALSPKKMAKFTKHAVDLFSKFFDELVVYVAMNISQPFMPEHVTRAKEAAKLYRKASNLTIQERGGFISYVKDVSADWNGMIWQDKVKKAGASWKTLSKESQEAYHTAAKLAQKGSSDSALLPCIRLSYIQKCPVFVYAFSHFEELKVKHPSMSELEMRALILEQWHALRKEDQKVYFEEGKRIKFRRAVMEAMNLQNVEETPVLPPFSIEALHQETMINSSLGKKYASSMEFEKLTMKKKKDLEEVLREKEESFVQEFKEFVRTATSKALMAYLQKIGQDHSAASKINDDEHVRDDEDSGDESCEEYVDLEIKHAEDDDEELVDPLKLENLHPDSSDYSDDEPVAKKPVARRVQIPQFSSDSEDEDYPPKKTRRNIKFPKTSAAVATSAKRHSENQKRTSTVKSNVSAPKIAKKSLQSPVGISIKQENISELKFSPRDPGMLGKRKWMKGRLMLMDDKDQRDEVRLPQPKKSLCEVRVCSRQRI</sequence>
<dbReference type="InterPro" id="IPR001005">
    <property type="entry name" value="SANT/Myb"/>
</dbReference>
<feature type="compositionally biased region" description="Polar residues" evidence="4">
    <location>
        <begin position="624"/>
        <end position="633"/>
    </location>
</feature>
<dbReference type="EMBL" id="OA882214">
    <property type="protein sequence ID" value="CAD7273829.1"/>
    <property type="molecule type" value="Genomic_DNA"/>
</dbReference>
<comment type="subcellular location">
    <subcellularLocation>
        <location evidence="1">Nucleus</location>
    </subcellularLocation>
</comment>
<dbReference type="SUPFAM" id="SSF46689">
    <property type="entry name" value="Homeodomain-like"/>
    <property type="match status" value="1"/>
</dbReference>
<dbReference type="PANTHER" id="PTHR46318">
    <property type="entry name" value="UPSTREAM BINDING TRANSCRIPTION FACTOR"/>
    <property type="match status" value="1"/>
</dbReference>
<keyword evidence="7" id="KW-1185">Reference proteome</keyword>
<accession>A0A7R9BET0</accession>
<dbReference type="GO" id="GO:0005634">
    <property type="term" value="C:nucleus"/>
    <property type="evidence" value="ECO:0007669"/>
    <property type="project" value="UniProtKB-SubCell"/>
</dbReference>
<evidence type="ECO:0000256" key="4">
    <source>
        <dbReference type="SAM" id="MobiDB-lite"/>
    </source>
</evidence>
<protein>
    <recommendedName>
        <fullName evidence="5">Myb-like domain-containing protein</fullName>
    </recommendedName>
</protein>
<name>A0A7R9BET0_9CRUS</name>
<dbReference type="AlphaFoldDB" id="A0A7R9BET0"/>
<dbReference type="CDD" id="cd00167">
    <property type="entry name" value="SANT"/>
    <property type="match status" value="1"/>
</dbReference>
<evidence type="ECO:0000259" key="5">
    <source>
        <dbReference type="PROSITE" id="PS50090"/>
    </source>
</evidence>
<dbReference type="OrthoDB" id="1919336at2759"/>
<keyword evidence="3" id="KW-0539">Nucleus</keyword>
<gene>
    <name evidence="6" type="ORF">NMOB1V02_LOCUS1698</name>
</gene>
<reference evidence="6" key="1">
    <citation type="submission" date="2020-11" db="EMBL/GenBank/DDBJ databases">
        <authorList>
            <person name="Tran Van P."/>
        </authorList>
    </citation>
    <scope>NUCLEOTIDE SEQUENCE</scope>
</reference>
<dbReference type="InterPro" id="IPR051762">
    <property type="entry name" value="UBF1"/>
</dbReference>
<dbReference type="SUPFAM" id="SSF47095">
    <property type="entry name" value="HMG-box"/>
    <property type="match status" value="2"/>
</dbReference>
<dbReference type="Gene3D" id="1.10.10.60">
    <property type="entry name" value="Homeodomain-like"/>
    <property type="match status" value="1"/>
</dbReference>
<dbReference type="EMBL" id="CAJPEX010000177">
    <property type="protein sequence ID" value="CAG0913981.1"/>
    <property type="molecule type" value="Genomic_DNA"/>
</dbReference>